<dbReference type="EMBL" id="CAVMJV010000018">
    <property type="protein sequence ID" value="CAK5062853.1"/>
    <property type="molecule type" value="Genomic_DNA"/>
</dbReference>
<proteinExistence type="predicted"/>
<gene>
    <name evidence="1" type="ORF">MENTE1834_LOCUS16612</name>
</gene>
<name>A0ACB0YUE3_MELEN</name>
<organism evidence="1 2">
    <name type="scientific">Meloidogyne enterolobii</name>
    <name type="common">Root-knot nematode worm</name>
    <name type="synonym">Meloidogyne mayaguensis</name>
    <dbReference type="NCBI Taxonomy" id="390850"/>
    <lineage>
        <taxon>Eukaryota</taxon>
        <taxon>Metazoa</taxon>
        <taxon>Ecdysozoa</taxon>
        <taxon>Nematoda</taxon>
        <taxon>Chromadorea</taxon>
        <taxon>Rhabditida</taxon>
        <taxon>Tylenchina</taxon>
        <taxon>Tylenchomorpha</taxon>
        <taxon>Tylenchoidea</taxon>
        <taxon>Meloidogynidae</taxon>
        <taxon>Meloidogyninae</taxon>
        <taxon>Meloidogyne</taxon>
    </lineage>
</organism>
<keyword evidence="2" id="KW-1185">Reference proteome</keyword>
<accession>A0ACB0YUE3</accession>
<evidence type="ECO:0000313" key="1">
    <source>
        <dbReference type="EMBL" id="CAK5062853.1"/>
    </source>
</evidence>
<reference evidence="1" key="1">
    <citation type="submission" date="2023-11" db="EMBL/GenBank/DDBJ databases">
        <authorList>
            <person name="Poullet M."/>
        </authorList>
    </citation>
    <scope>NUCLEOTIDE SEQUENCE</scope>
    <source>
        <strain evidence="1">E1834</strain>
    </source>
</reference>
<evidence type="ECO:0000313" key="2">
    <source>
        <dbReference type="Proteomes" id="UP001497535"/>
    </source>
</evidence>
<comment type="caution">
    <text evidence="1">The sequence shown here is derived from an EMBL/GenBank/DDBJ whole genome shotgun (WGS) entry which is preliminary data.</text>
</comment>
<protein>
    <submittedName>
        <fullName evidence="1">Uncharacterized protein</fullName>
    </submittedName>
</protein>
<dbReference type="Proteomes" id="UP001497535">
    <property type="component" value="Unassembled WGS sequence"/>
</dbReference>
<sequence length="488" mass="56623">MFIGVFPVFFCVFRHYFFRMFLYLIFPIIFRMCFFVFSGCIFLLLYYLPVVFSLYCSGCVFVFLLCFSNITYIFFRLYFLYLLEMPLKLLFLTNIIFINFLPQFLAEINSTLNSPRNISISSKMERRKFYFLSKSRQRRQLLEAPISSSGAQQIDLNITVPFVFSARLYPYGVKNGDAELVQEYNEFRSSTPILFMGKSIDKIWICRNGLVSLSPTFIGAGMPTQIPIKSGEPLIAVFWTESEHSGSYKRRLFVRESIDENTLGLAQNEVNIQFRYGNSFTPQSVIIITWLEEGEGENNVLFQLALILDKNACFAHFVYSHIPEEEAIIGINGPQSSQQDNEEIKNEEETLTNSSPIADVEEIPEEIREEEEKRETSFNQQNNLNNKQNIQQQKHKRVEAIPILERHKRQQEKHSKQHSKHFVFPGSGKTSLQVTQQSNIGIPGEWLMRIDNPERVFLCGAGFKGLECVDSCLPSQWYMDCLFLSCLF</sequence>